<dbReference type="GO" id="GO:0080037">
    <property type="term" value="P:negative regulation of cytokinin-activated signaling pathway"/>
    <property type="evidence" value="ECO:0007669"/>
    <property type="project" value="InterPro"/>
</dbReference>
<dbReference type="PANTHER" id="PTHR46407:SF21">
    <property type="entry name" value="F-BOX_KELCH-REPEAT PROTEIN SKIP20"/>
    <property type="match status" value="1"/>
</dbReference>
<organism evidence="2 3">
    <name type="scientific">Saponaria officinalis</name>
    <name type="common">Common soapwort</name>
    <name type="synonym">Lychnis saponaria</name>
    <dbReference type="NCBI Taxonomy" id="3572"/>
    <lineage>
        <taxon>Eukaryota</taxon>
        <taxon>Viridiplantae</taxon>
        <taxon>Streptophyta</taxon>
        <taxon>Embryophyta</taxon>
        <taxon>Tracheophyta</taxon>
        <taxon>Spermatophyta</taxon>
        <taxon>Magnoliopsida</taxon>
        <taxon>eudicotyledons</taxon>
        <taxon>Gunneridae</taxon>
        <taxon>Pentapetalae</taxon>
        <taxon>Caryophyllales</taxon>
        <taxon>Caryophyllaceae</taxon>
        <taxon>Caryophylleae</taxon>
        <taxon>Saponaria</taxon>
    </lineage>
</organism>
<dbReference type="InterPro" id="IPR006652">
    <property type="entry name" value="Kelch_1"/>
</dbReference>
<dbReference type="Pfam" id="PF00646">
    <property type="entry name" value="F-box"/>
    <property type="match status" value="1"/>
</dbReference>
<dbReference type="Proteomes" id="UP001443914">
    <property type="component" value="Unassembled WGS sequence"/>
</dbReference>
<dbReference type="CDD" id="cd22152">
    <property type="entry name" value="F-box_AtAFR-like"/>
    <property type="match status" value="1"/>
</dbReference>
<dbReference type="SMART" id="SM00612">
    <property type="entry name" value="Kelch"/>
    <property type="match status" value="2"/>
</dbReference>
<dbReference type="InterPro" id="IPR044595">
    <property type="entry name" value="KMD1-4"/>
</dbReference>
<evidence type="ECO:0000259" key="1">
    <source>
        <dbReference type="SMART" id="SM00256"/>
    </source>
</evidence>
<accession>A0AAW1H7V5</accession>
<gene>
    <name evidence="2" type="ORF">RND81_12G079300</name>
</gene>
<reference evidence="2" key="1">
    <citation type="submission" date="2024-03" db="EMBL/GenBank/DDBJ databases">
        <title>WGS assembly of Saponaria officinalis var. Norfolk2.</title>
        <authorList>
            <person name="Jenkins J."/>
            <person name="Shu S."/>
            <person name="Grimwood J."/>
            <person name="Barry K."/>
            <person name="Goodstein D."/>
            <person name="Schmutz J."/>
            <person name="Leebens-Mack J."/>
            <person name="Osbourn A."/>
        </authorList>
    </citation>
    <scope>NUCLEOTIDE SEQUENCE [LARGE SCALE GENOMIC DNA]</scope>
    <source>
        <strain evidence="2">JIC</strain>
    </source>
</reference>
<dbReference type="AlphaFoldDB" id="A0AAW1H7V5"/>
<dbReference type="GO" id="GO:0005829">
    <property type="term" value="C:cytosol"/>
    <property type="evidence" value="ECO:0007669"/>
    <property type="project" value="TreeGrafter"/>
</dbReference>
<dbReference type="InterPro" id="IPR015915">
    <property type="entry name" value="Kelch-typ_b-propeller"/>
</dbReference>
<protein>
    <recommendedName>
        <fullName evidence="1">F-box domain-containing protein</fullName>
    </recommendedName>
</protein>
<feature type="domain" description="F-box" evidence="1">
    <location>
        <begin position="40"/>
        <end position="80"/>
    </location>
</feature>
<dbReference type="SMART" id="SM00256">
    <property type="entry name" value="FBOX"/>
    <property type="match status" value="1"/>
</dbReference>
<dbReference type="EMBL" id="JBDFQZ010000012">
    <property type="protein sequence ID" value="KAK9672137.1"/>
    <property type="molecule type" value="Genomic_DNA"/>
</dbReference>
<proteinExistence type="predicted"/>
<comment type="caution">
    <text evidence="2">The sequence shown here is derived from an EMBL/GenBank/DDBJ whole genome shotgun (WGS) entry which is preliminary data.</text>
</comment>
<dbReference type="Gene3D" id="2.120.10.80">
    <property type="entry name" value="Kelch-type beta propeller"/>
    <property type="match status" value="1"/>
</dbReference>
<dbReference type="GO" id="GO:2000762">
    <property type="term" value="P:regulation of phenylpropanoid metabolic process"/>
    <property type="evidence" value="ECO:0007669"/>
    <property type="project" value="InterPro"/>
</dbReference>
<dbReference type="InterPro" id="IPR001810">
    <property type="entry name" value="F-box_dom"/>
</dbReference>
<evidence type="ECO:0000313" key="3">
    <source>
        <dbReference type="Proteomes" id="UP001443914"/>
    </source>
</evidence>
<sequence>MAYPTISTPNNINININTNDKTNVKLAKLNIDESELIPRLPNDIALECLLKVPITSHPKLKLVSHLWKTTLSHPSFFALRRHSSTADRLVFLTQPLSPATKPKQLAQTSKDDDGQQQKSDLPIIYHINVYNAATREWRTLKNIDVVPTFSQCVSVPHSAKVVLLGGWDPATLDPSPRVVVIDLAAGVWREGAPMPTARSFFAAAAVDGGVYVVGGHDARKNALRTAEVYDVEADEWRKLPEMAEERDECHGIVLKDENNSVKFWVVSGYGTESQGRFRSDGEYYNPETNTWVKIENIWPYAGDSPKYTVVTGDSRWMSVINGDVKEFDFEEKAWKTVNMGRIPKSVSGSSSISMVDVGGGRMMVMGNGERCGDGGCDGGGECKEEGCGGEGVYMVEEKIREEGDKKGEIDWNWEHVHAPNNFLGFPFSSSHLLI</sequence>
<keyword evidence="3" id="KW-1185">Reference proteome</keyword>
<dbReference type="Pfam" id="PF01344">
    <property type="entry name" value="Kelch_1"/>
    <property type="match status" value="1"/>
</dbReference>
<name>A0AAW1H7V5_SAPOF</name>
<dbReference type="PANTHER" id="PTHR46407">
    <property type="entry name" value="OS02G0208700 PROTEIN"/>
    <property type="match status" value="1"/>
</dbReference>
<dbReference type="SUPFAM" id="SSF117281">
    <property type="entry name" value="Kelch motif"/>
    <property type="match status" value="1"/>
</dbReference>
<dbReference type="SUPFAM" id="SSF81383">
    <property type="entry name" value="F-box domain"/>
    <property type="match status" value="1"/>
</dbReference>
<dbReference type="InterPro" id="IPR036047">
    <property type="entry name" value="F-box-like_dom_sf"/>
</dbReference>
<evidence type="ECO:0000313" key="2">
    <source>
        <dbReference type="EMBL" id="KAK9672137.1"/>
    </source>
</evidence>